<dbReference type="GO" id="GO:0005525">
    <property type="term" value="F:GTP binding"/>
    <property type="evidence" value="ECO:0007669"/>
    <property type="project" value="UniProtKB-KW"/>
</dbReference>
<sequence length="977" mass="112369">MFNRLLCCSFCGNFVFPLENILSNSRFLRNQKCFSTVKIRELRPLQKVKKLLSQEEIEEEQFTELKLSLGMLNGNKVFGSEQILLVHPHVKWGSGSAPKNAIPELEVEEAQTLCQTIPGFKVVSSIIVNTDYNVRSKLIWGSGRLDAIVQHKQHFNISALMINVDSLSPLQLHELTKYFGLPIYDRLTIVLSIFKMFARTKEAKLQIALAEIPFIRSHIKFLNHSGEHLSNDKIPVQSSAPMFPNIDRLEGSKQLEFLRLKEHKIQNKAKQGPGKTPVIGVIGYTNSGKTTFIKKLTDSSILLGENRLFATLDSSTHLSILPSTCKVYFADTIGFISNLPIKLLASFSATLQHVENSDLLIHIMDLSHPDLLAQRDNVFETLNKLKIDPNLINTVINVGNKLDKCDDERREKLTEMGIFENLFSISCRTLEGLPHLIKEIDKKVQLLSGSSLRRLRLSHDSKIVQKLYKEGYNGIPSECGNYLTFDLLMNNEQFSKFHASLGLCLRRKGEEEEKKIEEWFCFVCSAVALLFCFLILSRLKKNEKDQFLKTLMCLNLIKLPIKTSDNTRQLKYVHAIWRHGDRAPKRKPYEDDIYDLRLNEKYWPRGWNQLTNLGMLQMQQLGKFLRERYVGSFLSNNFDRNEFNFIFRFSTETTFFFKFLFSAKKEKKNPLFLTVFIRSSSVDRAIESAQSLLSGLFPPSTDEKFDDTLNWQPIPVHTGTSKIKDPLLRPSSFACPKYEQLWNDISGKMEKELLEKYKELVEELRPILKFPENKQIRLRDITELKRIQMEVNHNLSQPEWVFKIWPQYENKTTLELIIELRDSERIAEFNSHEKLSRLSGGYLLGDWLGRMKQLVNTNQTKEALLASKMVLYSAHDGTLLALLSALQINSTVIKIPPFASCLIAELYSDGNDYQIELLYRRNGELENLAVGNCGTKCPLIEFEKYVENRAIFGLDMLYQECGTPRCVFLTEKSSATK</sequence>
<evidence type="ECO:0000259" key="5">
    <source>
        <dbReference type="PROSITE" id="PS51705"/>
    </source>
</evidence>
<dbReference type="SUPFAM" id="SSF52540">
    <property type="entry name" value="P-loop containing nucleoside triphosphate hydrolases"/>
    <property type="match status" value="1"/>
</dbReference>
<dbReference type="InterPro" id="IPR029033">
    <property type="entry name" value="His_PPase_superfam"/>
</dbReference>
<dbReference type="Pfam" id="PF13167">
    <property type="entry name" value="GTP-bdg_N"/>
    <property type="match status" value="1"/>
</dbReference>
<keyword evidence="7" id="KW-1185">Reference proteome</keyword>
<reference evidence="6" key="1">
    <citation type="journal article" date="2020" name="Ecol. Evol.">
        <title>Genome structure and content of the rice root-knot nematode (Meloidogyne graminicola).</title>
        <authorList>
            <person name="Phan N.T."/>
            <person name="Danchin E.G.J."/>
            <person name="Klopp C."/>
            <person name="Perfus-Barbeoch L."/>
            <person name="Kozlowski D.K."/>
            <person name="Koutsovoulos G.D."/>
            <person name="Lopez-Roques C."/>
            <person name="Bouchez O."/>
            <person name="Zahm M."/>
            <person name="Besnard G."/>
            <person name="Bellafiore S."/>
        </authorList>
    </citation>
    <scope>NUCLEOTIDE SEQUENCE</scope>
    <source>
        <strain evidence="6">VN-18</strain>
    </source>
</reference>
<dbReference type="GO" id="GO:0043022">
    <property type="term" value="F:ribosome binding"/>
    <property type="evidence" value="ECO:0007669"/>
    <property type="project" value="TreeGrafter"/>
</dbReference>
<dbReference type="OrthoDB" id="10268034at2759"/>
<dbReference type="Pfam" id="PF01926">
    <property type="entry name" value="MMR_HSR1"/>
    <property type="match status" value="1"/>
</dbReference>
<dbReference type="Pfam" id="PF00328">
    <property type="entry name" value="His_Phos_2"/>
    <property type="match status" value="1"/>
</dbReference>
<keyword evidence="1" id="KW-0479">Metal-binding</keyword>
<dbReference type="InterPro" id="IPR042108">
    <property type="entry name" value="GTPase_HflX_N_sf"/>
</dbReference>
<proteinExistence type="predicted"/>
<evidence type="ECO:0000256" key="4">
    <source>
        <dbReference type="ARBA" id="ARBA00023134"/>
    </source>
</evidence>
<dbReference type="Gene3D" id="3.40.50.300">
    <property type="entry name" value="P-loop containing nucleotide triphosphate hydrolases"/>
    <property type="match status" value="1"/>
</dbReference>
<accession>A0A8T0A3N9</accession>
<evidence type="ECO:0000256" key="1">
    <source>
        <dbReference type="ARBA" id="ARBA00022723"/>
    </source>
</evidence>
<dbReference type="PANTHER" id="PTHR10229">
    <property type="entry name" value="GTP-BINDING PROTEIN HFLX"/>
    <property type="match status" value="1"/>
</dbReference>
<dbReference type="GO" id="GO:0005737">
    <property type="term" value="C:cytoplasm"/>
    <property type="evidence" value="ECO:0007669"/>
    <property type="project" value="TreeGrafter"/>
</dbReference>
<dbReference type="PROSITE" id="PS51705">
    <property type="entry name" value="G_HFLX"/>
    <property type="match status" value="1"/>
</dbReference>
<evidence type="ECO:0000256" key="3">
    <source>
        <dbReference type="ARBA" id="ARBA00022842"/>
    </source>
</evidence>
<dbReference type="InterPro" id="IPR000560">
    <property type="entry name" value="His_Pase_clade-2"/>
</dbReference>
<keyword evidence="4" id="KW-0342">GTP-binding</keyword>
<dbReference type="Proteomes" id="UP000605970">
    <property type="component" value="Unassembled WGS sequence"/>
</dbReference>
<dbReference type="PROSITE" id="PS00616">
    <property type="entry name" value="HIS_ACID_PHOSPHAT_1"/>
    <property type="match status" value="1"/>
</dbReference>
<dbReference type="InterPro" id="IPR033379">
    <property type="entry name" value="Acid_Pase_AS"/>
</dbReference>
<evidence type="ECO:0000313" key="6">
    <source>
        <dbReference type="EMBL" id="KAF7639985.1"/>
    </source>
</evidence>
<dbReference type="CDD" id="cd07061">
    <property type="entry name" value="HP_HAP_like"/>
    <property type="match status" value="1"/>
</dbReference>
<dbReference type="Gene3D" id="3.40.50.11060">
    <property type="entry name" value="GTPase HflX, N-terminal domain"/>
    <property type="match status" value="1"/>
</dbReference>
<protein>
    <submittedName>
        <fullName evidence="6">Putative GTP-binding protein 6</fullName>
    </submittedName>
</protein>
<dbReference type="InterPro" id="IPR016496">
    <property type="entry name" value="GTPase_HflX"/>
</dbReference>
<comment type="caution">
    <text evidence="6">The sequence shown here is derived from an EMBL/GenBank/DDBJ whole genome shotgun (WGS) entry which is preliminary data.</text>
</comment>
<dbReference type="GO" id="GO:0016791">
    <property type="term" value="F:phosphatase activity"/>
    <property type="evidence" value="ECO:0007669"/>
    <property type="project" value="UniProtKB-ARBA"/>
</dbReference>
<dbReference type="InterPro" id="IPR006073">
    <property type="entry name" value="GTP-bd"/>
</dbReference>
<feature type="domain" description="Hflx-type G" evidence="5">
    <location>
        <begin position="277"/>
        <end position="448"/>
    </location>
</feature>
<dbReference type="InterPro" id="IPR030394">
    <property type="entry name" value="G_HFLX_dom"/>
</dbReference>
<keyword evidence="2" id="KW-0547">Nucleotide-binding</keyword>
<dbReference type="InterPro" id="IPR027417">
    <property type="entry name" value="P-loop_NTPase"/>
</dbReference>
<keyword evidence="3" id="KW-0460">Magnesium</keyword>
<dbReference type="PANTHER" id="PTHR10229:SF0">
    <property type="entry name" value="GTP-BINDING PROTEIN 6-RELATED"/>
    <property type="match status" value="1"/>
</dbReference>
<organism evidence="6 7">
    <name type="scientific">Meloidogyne graminicola</name>
    <dbReference type="NCBI Taxonomy" id="189291"/>
    <lineage>
        <taxon>Eukaryota</taxon>
        <taxon>Metazoa</taxon>
        <taxon>Ecdysozoa</taxon>
        <taxon>Nematoda</taxon>
        <taxon>Chromadorea</taxon>
        <taxon>Rhabditida</taxon>
        <taxon>Tylenchina</taxon>
        <taxon>Tylenchomorpha</taxon>
        <taxon>Tylenchoidea</taxon>
        <taxon>Meloidogynidae</taxon>
        <taxon>Meloidogyninae</taxon>
        <taxon>Meloidogyne</taxon>
    </lineage>
</organism>
<dbReference type="EMBL" id="JABEBT010000002">
    <property type="protein sequence ID" value="KAF7639985.1"/>
    <property type="molecule type" value="Genomic_DNA"/>
</dbReference>
<dbReference type="AlphaFoldDB" id="A0A8T0A3N9"/>
<dbReference type="PRINTS" id="PR00326">
    <property type="entry name" value="GTP1OBG"/>
</dbReference>
<evidence type="ECO:0000313" key="7">
    <source>
        <dbReference type="Proteomes" id="UP000605970"/>
    </source>
</evidence>
<dbReference type="SUPFAM" id="SSF53254">
    <property type="entry name" value="Phosphoglycerate mutase-like"/>
    <property type="match status" value="1"/>
</dbReference>
<dbReference type="InterPro" id="IPR025121">
    <property type="entry name" value="GTPase_HflX_N"/>
</dbReference>
<gene>
    <name evidence="6" type="ORF">Mgra_00000428</name>
</gene>
<dbReference type="GO" id="GO:0046872">
    <property type="term" value="F:metal ion binding"/>
    <property type="evidence" value="ECO:0007669"/>
    <property type="project" value="UniProtKB-KW"/>
</dbReference>
<dbReference type="Gene3D" id="3.40.50.1240">
    <property type="entry name" value="Phosphoglycerate mutase-like"/>
    <property type="match status" value="1"/>
</dbReference>
<evidence type="ECO:0000256" key="2">
    <source>
        <dbReference type="ARBA" id="ARBA00022741"/>
    </source>
</evidence>
<name>A0A8T0A3N9_9BILA</name>